<accession>A0A1I4AXP3</accession>
<dbReference type="RefSeq" id="WP_093520291.1">
    <property type="nucleotide sequence ID" value="NZ_FOSK01000007.1"/>
</dbReference>
<keyword evidence="2" id="KW-1185">Reference proteome</keyword>
<name>A0A1I4AXP3_9HYPH</name>
<evidence type="ECO:0000313" key="1">
    <source>
        <dbReference type="EMBL" id="SFK61265.1"/>
    </source>
</evidence>
<protein>
    <submittedName>
        <fullName evidence="1">Uncharacterized protein</fullName>
    </submittedName>
</protein>
<proteinExistence type="predicted"/>
<sequence>MDPKELQQLKAGIQKARKQEVNFAYSPNKNPKEDDALIIHPRKKPKMLLVAVKKETQNPKSMCGVVTIKSKEMTIECVGKPPTQGLIKMMRKFLISQKLNFKIHVKDEDGNTVHSDHAEEEGAETPDHMLDTFSHETDEVADTGSDEAFTDEELAASGENLEDTEDDEDTSAEDAAAAAAEDAAQEEILRDKLTSILAAITHKVEKALGKDDEYDVALKQQLGVIENAVSALDDTGTQAGVKAILALIAQQPAAKKVDQQEVAAAIKELTIQRTTAESNISSLMSSLKNHPDPRMRLIAAKGPSAALLGNASLLQGNLDLVLRDLKAWGGAPADKRPAVAKKLSASIATLNSHMDSDNLINLLEKNPLGVSVSIKKPIASALKDLEQKISV</sequence>
<gene>
    <name evidence="1" type="ORF">SAMN04488518_1074</name>
</gene>
<reference evidence="1 2" key="1">
    <citation type="submission" date="2016-10" db="EMBL/GenBank/DDBJ databases">
        <authorList>
            <person name="Varghese N."/>
            <person name="Submissions S."/>
        </authorList>
    </citation>
    <scope>NUCLEOTIDE SEQUENCE [LARGE SCALE GENOMIC DNA]</scope>
    <source>
        <strain evidence="1 2">DSM 16392</strain>
    </source>
</reference>
<dbReference type="EMBL" id="FOSK01000007">
    <property type="protein sequence ID" value="SFK61265.1"/>
    <property type="molecule type" value="Genomic_DNA"/>
</dbReference>
<organism evidence="1 2">
    <name type="scientific">Pseudovibrio ascidiaceicola</name>
    <dbReference type="NCBI Taxonomy" id="285279"/>
    <lineage>
        <taxon>Bacteria</taxon>
        <taxon>Pseudomonadati</taxon>
        <taxon>Pseudomonadota</taxon>
        <taxon>Alphaproteobacteria</taxon>
        <taxon>Hyphomicrobiales</taxon>
        <taxon>Stappiaceae</taxon>
        <taxon>Pseudovibrio</taxon>
    </lineage>
</organism>
<evidence type="ECO:0000313" key="2">
    <source>
        <dbReference type="Proteomes" id="UP000199598"/>
    </source>
</evidence>
<dbReference type="Proteomes" id="UP000199598">
    <property type="component" value="Unassembled WGS sequence"/>
</dbReference>
<comment type="caution">
    <text evidence="1">The sequence shown here is derived from an EMBL/GenBank/DDBJ whole genome shotgun (WGS) entry which is preliminary data.</text>
</comment>